<dbReference type="InterPro" id="IPR019554">
    <property type="entry name" value="Soluble_ligand-bd"/>
</dbReference>
<feature type="binding site" evidence="8">
    <location>
        <position position="412"/>
    </location>
    <ligand>
        <name>[4Fe-4S] cluster</name>
        <dbReference type="ChEBI" id="CHEBI:49883"/>
        <label>2</label>
    </ligand>
</feature>
<name>A0A7D5NBM9_9PROT</name>
<evidence type="ECO:0000313" key="11">
    <source>
        <dbReference type="EMBL" id="QLH49771.1"/>
    </source>
</evidence>
<sequence length="508" mass="53205">MGIFEKIFRRHPHWGVHPDDHKLPAADVPLRALPLPERLYVPMQQHVGGPARPVVLVGQRVRKGELIAEAQGKVSAPVHAPTSGEVSAIGEITAPHPSGLAQLAITIDADGADAWCERQPVADPFALAPEEIAQRTAAAGVVGLGGATFPAAVKFNLGRHLKVTTLIVNGGECEPYLSSDDRIMRDRAEEVVDGLRIVMYAIGAREALVGIEDNKPQAIAAMRAAAAAFGNVQVRPVPAHYPMGSDKQLIQTLTGKEVPADARAAEVGVLVHNVSTCAAVHRALRHGEALVERIVTLNGGALTRPGNVLAPIGTPVVDLLRFAGVSGRPARLVLGGPMMGIVLPHARVPIVKGASGILAFDAAEARTPAAGPCIRCGSCTRACPMGLLPLEMASRIGADDLDGATGFGLSDCIGCGCCAYVCPSHIPLVQYFSYAKGELSARERGKLRNDATRRLAEERLARLEREARDKAAAAAKRKAGRDAAKAAAGAGVRPPPERVVKPASEAAT</sequence>
<dbReference type="EC" id="7.-.-.-" evidence="8"/>
<dbReference type="PROSITE" id="PS00198">
    <property type="entry name" value="4FE4S_FER_1"/>
    <property type="match status" value="1"/>
</dbReference>
<dbReference type="GO" id="GO:0009055">
    <property type="term" value="F:electron transfer activity"/>
    <property type="evidence" value="ECO:0007669"/>
    <property type="project" value="InterPro"/>
</dbReference>
<keyword evidence="3 8" id="KW-0479">Metal-binding</keyword>
<evidence type="ECO:0000256" key="2">
    <source>
        <dbReference type="ARBA" id="ARBA00022485"/>
    </source>
</evidence>
<feature type="binding site" evidence="8">
    <location>
        <position position="379"/>
    </location>
    <ligand>
        <name>[4Fe-4S] cluster</name>
        <dbReference type="ChEBI" id="CHEBI:49883"/>
        <label>1</label>
    </ligand>
</feature>
<dbReference type="GO" id="GO:0022900">
    <property type="term" value="P:electron transport chain"/>
    <property type="evidence" value="ECO:0007669"/>
    <property type="project" value="UniProtKB-UniRule"/>
</dbReference>
<evidence type="ECO:0000313" key="12">
    <source>
        <dbReference type="Proteomes" id="UP000509684"/>
    </source>
</evidence>
<keyword evidence="8" id="KW-0472">Membrane</keyword>
<accession>A0A7D5NBM9</accession>
<evidence type="ECO:0000256" key="7">
    <source>
        <dbReference type="ARBA" id="ARBA00023014"/>
    </source>
</evidence>
<keyword evidence="8" id="KW-0997">Cell inner membrane</keyword>
<dbReference type="Proteomes" id="UP000509684">
    <property type="component" value="Chromosome"/>
</dbReference>
<feature type="binding site" evidence="8">
    <location>
        <position position="376"/>
    </location>
    <ligand>
        <name>[4Fe-4S] cluster</name>
        <dbReference type="ChEBI" id="CHEBI:49883"/>
        <label>1</label>
    </ligand>
</feature>
<dbReference type="PROSITE" id="PS51379">
    <property type="entry name" value="4FE4S_FER_2"/>
    <property type="match status" value="2"/>
</dbReference>
<dbReference type="Pfam" id="PF01512">
    <property type="entry name" value="Complex1_51K"/>
    <property type="match status" value="1"/>
</dbReference>
<dbReference type="HAMAP" id="MF_00461">
    <property type="entry name" value="RsxC_RnfC"/>
    <property type="match status" value="1"/>
</dbReference>
<dbReference type="SUPFAM" id="SSF142019">
    <property type="entry name" value="Nqo1 FMN-binding domain-like"/>
    <property type="match status" value="1"/>
</dbReference>
<dbReference type="Gene3D" id="3.30.70.20">
    <property type="match status" value="1"/>
</dbReference>
<dbReference type="InterPro" id="IPR011538">
    <property type="entry name" value="Nuo51_FMN-bd"/>
</dbReference>
<evidence type="ECO:0000256" key="4">
    <source>
        <dbReference type="ARBA" id="ARBA00022737"/>
    </source>
</evidence>
<gene>
    <name evidence="11" type="primary">rsxC</name>
    <name evidence="8" type="synonym">rnfC</name>
    <name evidence="11" type="ORF">HWD57_08225</name>
</gene>
<dbReference type="GO" id="GO:0005886">
    <property type="term" value="C:plasma membrane"/>
    <property type="evidence" value="ECO:0007669"/>
    <property type="project" value="UniProtKB-SubCell"/>
</dbReference>
<organism evidence="11 12">
    <name type="scientific">Candidatus Accumulibacter cognatus</name>
    <dbReference type="NCBI Taxonomy" id="2954383"/>
    <lineage>
        <taxon>Bacteria</taxon>
        <taxon>Pseudomonadati</taxon>
        <taxon>Pseudomonadota</taxon>
        <taxon>Betaproteobacteria</taxon>
        <taxon>Candidatus Accumulibacter</taxon>
    </lineage>
</organism>
<dbReference type="InterPro" id="IPR026902">
    <property type="entry name" value="RnfC_N"/>
</dbReference>
<keyword evidence="8" id="KW-1278">Translocase</keyword>
<proteinExistence type="inferred from homology"/>
<comment type="function">
    <text evidence="8">Part of a membrane-bound complex that couples electron transfer with translocation of ions across the membrane.</text>
</comment>
<dbReference type="PANTHER" id="PTHR43034">
    <property type="entry name" value="ION-TRANSLOCATING OXIDOREDUCTASE COMPLEX SUBUNIT C"/>
    <property type="match status" value="1"/>
</dbReference>
<dbReference type="Pfam" id="PF10531">
    <property type="entry name" value="SLBB"/>
    <property type="match status" value="1"/>
</dbReference>
<keyword evidence="5 8" id="KW-0249">Electron transport</keyword>
<evidence type="ECO:0000256" key="6">
    <source>
        <dbReference type="ARBA" id="ARBA00023004"/>
    </source>
</evidence>
<protein>
    <recommendedName>
        <fullName evidence="8">Ion-translocating oxidoreductase complex subunit C</fullName>
        <ecNumber evidence="8">7.-.-.-</ecNumber>
    </recommendedName>
    <alternativeName>
        <fullName evidence="8">Rnf electron transport complex subunit C</fullName>
    </alternativeName>
</protein>
<evidence type="ECO:0000256" key="3">
    <source>
        <dbReference type="ARBA" id="ARBA00022723"/>
    </source>
</evidence>
<dbReference type="NCBIfam" id="TIGR01945">
    <property type="entry name" value="rnfC"/>
    <property type="match status" value="1"/>
</dbReference>
<feature type="binding site" evidence="8">
    <location>
        <position position="383"/>
    </location>
    <ligand>
        <name>[4Fe-4S] cluster</name>
        <dbReference type="ChEBI" id="CHEBI:49883"/>
        <label>2</label>
    </ligand>
</feature>
<keyword evidence="4 8" id="KW-0677">Repeat</keyword>
<dbReference type="SUPFAM" id="SSF46548">
    <property type="entry name" value="alpha-helical ferredoxin"/>
    <property type="match status" value="1"/>
</dbReference>
<evidence type="ECO:0000256" key="9">
    <source>
        <dbReference type="SAM" id="MobiDB-lite"/>
    </source>
</evidence>
<comment type="cofactor">
    <cofactor evidence="8">
        <name>[4Fe-4S] cluster</name>
        <dbReference type="ChEBI" id="CHEBI:49883"/>
    </cofactor>
    <text evidence="8">Binds 2 [4Fe-4S] clusters per subunit.</text>
</comment>
<feature type="binding site" evidence="8">
    <location>
        <position position="418"/>
    </location>
    <ligand>
        <name>[4Fe-4S] cluster</name>
        <dbReference type="ChEBI" id="CHEBI:49883"/>
        <label>2</label>
    </ligand>
</feature>
<dbReference type="GO" id="GO:0046872">
    <property type="term" value="F:metal ion binding"/>
    <property type="evidence" value="ECO:0007669"/>
    <property type="project" value="UniProtKB-KW"/>
</dbReference>
<dbReference type="Pfam" id="PF12838">
    <property type="entry name" value="Fer4_7"/>
    <property type="match status" value="1"/>
</dbReference>
<evidence type="ECO:0000256" key="5">
    <source>
        <dbReference type="ARBA" id="ARBA00022982"/>
    </source>
</evidence>
<keyword evidence="2 8" id="KW-0004">4Fe-4S</keyword>
<evidence type="ECO:0000256" key="8">
    <source>
        <dbReference type="HAMAP-Rule" id="MF_00461"/>
    </source>
</evidence>
<comment type="similarity">
    <text evidence="8">Belongs to the 4Fe4S bacterial-type ferredoxin family. RnfC subfamily.</text>
</comment>
<evidence type="ECO:0000256" key="1">
    <source>
        <dbReference type="ARBA" id="ARBA00022448"/>
    </source>
</evidence>
<dbReference type="InterPro" id="IPR017896">
    <property type="entry name" value="4Fe4S_Fe-S-bd"/>
</dbReference>
<dbReference type="GO" id="GO:0051539">
    <property type="term" value="F:4 iron, 4 sulfur cluster binding"/>
    <property type="evidence" value="ECO:0007669"/>
    <property type="project" value="UniProtKB-KW"/>
</dbReference>
<dbReference type="Pfam" id="PF13375">
    <property type="entry name" value="RnfC_N"/>
    <property type="match status" value="1"/>
</dbReference>
<keyword evidence="6 8" id="KW-0408">Iron</keyword>
<dbReference type="Gene3D" id="3.40.50.11540">
    <property type="entry name" value="NADH-ubiquinone oxidoreductase 51kDa subunit"/>
    <property type="match status" value="1"/>
</dbReference>
<keyword evidence="7 8" id="KW-0411">Iron-sulfur</keyword>
<dbReference type="PANTHER" id="PTHR43034:SF2">
    <property type="entry name" value="ION-TRANSLOCATING OXIDOREDUCTASE COMPLEX SUBUNIT C"/>
    <property type="match status" value="1"/>
</dbReference>
<comment type="subcellular location">
    <subcellularLocation>
        <location evidence="8">Cell inner membrane</location>
        <topology evidence="8">Peripheral membrane protein</topology>
    </subcellularLocation>
</comment>
<dbReference type="EMBL" id="CP058708">
    <property type="protein sequence ID" value="QLH49771.1"/>
    <property type="molecule type" value="Genomic_DNA"/>
</dbReference>
<dbReference type="NCBIfam" id="NF003454">
    <property type="entry name" value="PRK05035.1"/>
    <property type="match status" value="1"/>
</dbReference>
<feature type="binding site" evidence="8">
    <location>
        <position position="373"/>
    </location>
    <ligand>
        <name>[4Fe-4S] cluster</name>
        <dbReference type="ChEBI" id="CHEBI:49883"/>
        <label>1</label>
    </ligand>
</feature>
<feature type="domain" description="4Fe-4S ferredoxin-type" evidence="10">
    <location>
        <begin position="403"/>
        <end position="432"/>
    </location>
</feature>
<dbReference type="KEGG" id="acog:HWD57_08225"/>
<reference evidence="11 12" key="1">
    <citation type="journal article" date="2019" name="Microbiome">
        <title>Annotated bacterial chromosomes from frame-shift-corrected long-read metagenomic data.</title>
        <authorList>
            <person name="Arumugam K."/>
            <person name="Bagci C."/>
            <person name="Bessarab I."/>
            <person name="Beier S."/>
            <person name="Buchfink B."/>
            <person name="Gorska A."/>
            <person name="Qiu G."/>
            <person name="Huson D.H."/>
            <person name="Williams R.B.H."/>
        </authorList>
    </citation>
    <scope>NUCLEOTIDE SEQUENCE [LARGE SCALE GENOMIC DNA]</scope>
    <source>
        <strain evidence="11">SSA1</strain>
    </source>
</reference>
<keyword evidence="1 8" id="KW-0813">Transport</keyword>
<feature type="binding site" evidence="8">
    <location>
        <position position="422"/>
    </location>
    <ligand>
        <name>[4Fe-4S] cluster</name>
        <dbReference type="ChEBI" id="CHEBI:49883"/>
        <label>1</label>
    </ligand>
</feature>
<feature type="domain" description="4Fe-4S ferredoxin-type" evidence="10">
    <location>
        <begin position="364"/>
        <end position="393"/>
    </location>
</feature>
<evidence type="ECO:0000259" key="10">
    <source>
        <dbReference type="PROSITE" id="PS51379"/>
    </source>
</evidence>
<dbReference type="AlphaFoldDB" id="A0A7D5NBM9"/>
<feature type="binding site" evidence="8">
    <location>
        <position position="415"/>
    </location>
    <ligand>
        <name>[4Fe-4S] cluster</name>
        <dbReference type="ChEBI" id="CHEBI:49883"/>
        <label>2</label>
    </ligand>
</feature>
<dbReference type="InterPro" id="IPR017900">
    <property type="entry name" value="4Fe4S_Fe_S_CS"/>
</dbReference>
<feature type="region of interest" description="Disordered" evidence="9">
    <location>
        <begin position="467"/>
        <end position="508"/>
    </location>
</feature>
<comment type="subunit">
    <text evidence="8">The complex is composed of six subunits: RnfA, RnfB, RnfC, RnfD, RnfE and RnfG.</text>
</comment>
<dbReference type="InterPro" id="IPR037225">
    <property type="entry name" value="Nuo51_FMN-bd_sf"/>
</dbReference>
<dbReference type="InterPro" id="IPR010208">
    <property type="entry name" value="Ion_transpt_RnfC/RsxC"/>
</dbReference>
<keyword evidence="8" id="KW-1003">Cell membrane</keyword>